<dbReference type="Gene3D" id="3.40.50.1820">
    <property type="entry name" value="alpha/beta hydrolase"/>
    <property type="match status" value="1"/>
</dbReference>
<dbReference type="Gramene" id="Mp6g12990.1">
    <property type="protein sequence ID" value="Mp6g12990.1.cds"/>
    <property type="gene ID" value="Mp6g12990"/>
</dbReference>
<organism evidence="2 3">
    <name type="scientific">Marchantia polymorpha</name>
    <name type="common">Common liverwort</name>
    <name type="synonym">Marchantia aquatica</name>
    <dbReference type="NCBI Taxonomy" id="3197"/>
    <lineage>
        <taxon>Eukaryota</taxon>
        <taxon>Viridiplantae</taxon>
        <taxon>Streptophyta</taxon>
        <taxon>Embryophyta</taxon>
        <taxon>Marchantiophyta</taxon>
        <taxon>Marchantiopsida</taxon>
        <taxon>Marchantiidae</taxon>
        <taxon>Marchantiales</taxon>
        <taxon>Marchantiaceae</taxon>
        <taxon>Marchantia</taxon>
    </lineage>
</organism>
<dbReference type="GO" id="GO:0006629">
    <property type="term" value="P:lipid metabolic process"/>
    <property type="evidence" value="ECO:0007669"/>
    <property type="project" value="InterPro"/>
</dbReference>
<dbReference type="EMBL" id="KZ772731">
    <property type="protein sequence ID" value="PTQ37107.1"/>
    <property type="molecule type" value="Genomic_DNA"/>
</dbReference>
<evidence type="ECO:0000259" key="1">
    <source>
        <dbReference type="Pfam" id="PF01764"/>
    </source>
</evidence>
<gene>
    <name evidence="2" type="ORF">MARPO_0059s0049</name>
</gene>
<dbReference type="PANTHER" id="PTHR31479:SF39">
    <property type="entry name" value="FUNGAL LIPASE-LIKE DOMAIN-CONTAINING PROTEIN"/>
    <property type="match status" value="1"/>
</dbReference>
<dbReference type="InterPro" id="IPR029058">
    <property type="entry name" value="AB_hydrolase_fold"/>
</dbReference>
<keyword evidence="3" id="KW-1185">Reference proteome</keyword>
<evidence type="ECO:0000313" key="2">
    <source>
        <dbReference type="EMBL" id="PTQ37107.1"/>
    </source>
</evidence>
<dbReference type="OrthoDB" id="684997at2759"/>
<proteinExistence type="predicted"/>
<dbReference type="PANTHER" id="PTHR31479">
    <property type="entry name" value="ALPHA/BETA-HYDROLASES SUPERFAMILY PROTEIN"/>
    <property type="match status" value="1"/>
</dbReference>
<reference evidence="3" key="1">
    <citation type="journal article" date="2017" name="Cell">
        <title>Insights into land plant evolution garnered from the Marchantia polymorpha genome.</title>
        <authorList>
            <person name="Bowman J.L."/>
            <person name="Kohchi T."/>
            <person name="Yamato K.T."/>
            <person name="Jenkins J."/>
            <person name="Shu S."/>
            <person name="Ishizaki K."/>
            <person name="Yamaoka S."/>
            <person name="Nishihama R."/>
            <person name="Nakamura Y."/>
            <person name="Berger F."/>
            <person name="Adam C."/>
            <person name="Aki S.S."/>
            <person name="Althoff F."/>
            <person name="Araki T."/>
            <person name="Arteaga-Vazquez M.A."/>
            <person name="Balasubrmanian S."/>
            <person name="Barry K."/>
            <person name="Bauer D."/>
            <person name="Boehm C.R."/>
            <person name="Briginshaw L."/>
            <person name="Caballero-Perez J."/>
            <person name="Catarino B."/>
            <person name="Chen F."/>
            <person name="Chiyoda S."/>
            <person name="Chovatia M."/>
            <person name="Davies K.M."/>
            <person name="Delmans M."/>
            <person name="Demura T."/>
            <person name="Dierschke T."/>
            <person name="Dolan L."/>
            <person name="Dorantes-Acosta A.E."/>
            <person name="Eklund D.M."/>
            <person name="Florent S.N."/>
            <person name="Flores-Sandoval E."/>
            <person name="Fujiyama A."/>
            <person name="Fukuzawa H."/>
            <person name="Galik B."/>
            <person name="Grimanelli D."/>
            <person name="Grimwood J."/>
            <person name="Grossniklaus U."/>
            <person name="Hamada T."/>
            <person name="Haseloff J."/>
            <person name="Hetherington A.J."/>
            <person name="Higo A."/>
            <person name="Hirakawa Y."/>
            <person name="Hundley H.N."/>
            <person name="Ikeda Y."/>
            <person name="Inoue K."/>
            <person name="Inoue S.I."/>
            <person name="Ishida S."/>
            <person name="Jia Q."/>
            <person name="Kakita M."/>
            <person name="Kanazawa T."/>
            <person name="Kawai Y."/>
            <person name="Kawashima T."/>
            <person name="Kennedy M."/>
            <person name="Kinose K."/>
            <person name="Kinoshita T."/>
            <person name="Kohara Y."/>
            <person name="Koide E."/>
            <person name="Komatsu K."/>
            <person name="Kopischke S."/>
            <person name="Kubo M."/>
            <person name="Kyozuka J."/>
            <person name="Lagercrantz U."/>
            <person name="Lin S.S."/>
            <person name="Lindquist E."/>
            <person name="Lipzen A.M."/>
            <person name="Lu C.W."/>
            <person name="De Luna E."/>
            <person name="Martienssen R.A."/>
            <person name="Minamino N."/>
            <person name="Mizutani M."/>
            <person name="Mizutani M."/>
            <person name="Mochizuki N."/>
            <person name="Monte I."/>
            <person name="Mosher R."/>
            <person name="Nagasaki H."/>
            <person name="Nakagami H."/>
            <person name="Naramoto S."/>
            <person name="Nishitani K."/>
            <person name="Ohtani M."/>
            <person name="Okamoto T."/>
            <person name="Okumura M."/>
            <person name="Phillips J."/>
            <person name="Pollak B."/>
            <person name="Reinders A."/>
            <person name="Rovekamp M."/>
            <person name="Sano R."/>
            <person name="Sawa S."/>
            <person name="Schmid M.W."/>
            <person name="Shirakawa M."/>
            <person name="Solano R."/>
            <person name="Spunde A."/>
            <person name="Suetsugu N."/>
            <person name="Sugano S."/>
            <person name="Sugiyama A."/>
            <person name="Sun R."/>
            <person name="Suzuki Y."/>
            <person name="Takenaka M."/>
            <person name="Takezawa D."/>
            <person name="Tomogane H."/>
            <person name="Tsuzuki M."/>
            <person name="Ueda T."/>
            <person name="Umeda M."/>
            <person name="Ward J.M."/>
            <person name="Watanabe Y."/>
            <person name="Yazaki K."/>
            <person name="Yokoyama R."/>
            <person name="Yoshitake Y."/>
            <person name="Yotsui I."/>
            <person name="Zachgo S."/>
            <person name="Schmutz J."/>
        </authorList>
    </citation>
    <scope>NUCLEOTIDE SEQUENCE [LARGE SCALE GENOMIC DNA]</scope>
    <source>
        <strain evidence="3">Tak-1</strain>
    </source>
</reference>
<protein>
    <recommendedName>
        <fullName evidence="1">Fungal lipase-type domain-containing protein</fullName>
    </recommendedName>
</protein>
<dbReference type="SUPFAM" id="SSF53474">
    <property type="entry name" value="alpha/beta-Hydrolases"/>
    <property type="match status" value="1"/>
</dbReference>
<name>A0A2R6WTB9_MARPO</name>
<dbReference type="Pfam" id="PF01764">
    <property type="entry name" value="Lipase_3"/>
    <property type="match status" value="1"/>
</dbReference>
<dbReference type="InterPro" id="IPR002921">
    <property type="entry name" value="Fungal_lipase-type"/>
</dbReference>
<dbReference type="Proteomes" id="UP000244005">
    <property type="component" value="Unassembled WGS sequence"/>
</dbReference>
<feature type="domain" description="Fungal lipase-type" evidence="1">
    <location>
        <begin position="163"/>
        <end position="197"/>
    </location>
</feature>
<evidence type="ECO:0000313" key="3">
    <source>
        <dbReference type="Proteomes" id="UP000244005"/>
    </source>
</evidence>
<accession>A0A2R6WTB9</accession>
<sequence length="362" mass="42561">MAGVVIWGLTAWFLHSQYHKWRKAAAKENVPRMISNGNEWQDLETTRITKRRIYGRLVYGIYDRHNSKERYQEWWTAMQYKLVPLASVLSEYEQEKYKDALRYEGRNEYFGVFQLTTNSPSTNALKWVVAIRGTELSKVEDLRNNFRIVFESLNLSQLTTILDVVVRRLVAQHGYQSVSVTGHSLGAAVGLLVCRRLALERCPVEGHFFNPPFAHMKSLVQRLIPRVLEPTSDSVCYGIARLKSVLLDGDTAFQRAKREFKTLAEARWYPYLYVNEYDVLCNKYLKHFEHGSADDDPEKYFSSFPHIIFWETESFHLFPFAYLNTIRRERHIIGRFTAHKLRIWLRSDVPGRFQQVELIQRP</sequence>
<dbReference type="AlphaFoldDB" id="A0A2R6WTB9"/>